<feature type="transmembrane region" description="Helical" evidence="5">
    <location>
        <begin position="87"/>
        <end position="112"/>
    </location>
</feature>
<feature type="transmembrane region" description="Helical" evidence="5">
    <location>
        <begin position="62"/>
        <end position="81"/>
    </location>
</feature>
<dbReference type="InterPro" id="IPR004089">
    <property type="entry name" value="MCPsignal_dom"/>
</dbReference>
<dbReference type="AlphaFoldDB" id="A0A0S8GEJ8"/>
<keyword evidence="5" id="KW-1133">Transmembrane helix</keyword>
<proteinExistence type="inferred from homology"/>
<dbReference type="Proteomes" id="UP000051096">
    <property type="component" value="Unassembled WGS sequence"/>
</dbReference>
<dbReference type="PROSITE" id="PS50111">
    <property type="entry name" value="CHEMOTAXIS_TRANSDUC_2"/>
    <property type="match status" value="1"/>
</dbReference>
<dbReference type="SMART" id="SM00283">
    <property type="entry name" value="MA"/>
    <property type="match status" value="1"/>
</dbReference>
<feature type="domain" description="Methyl-accepting transducer" evidence="6">
    <location>
        <begin position="238"/>
        <end position="393"/>
    </location>
</feature>
<name>A0A0S8GEJ8_UNCW3</name>
<dbReference type="GO" id="GO:0004888">
    <property type="term" value="F:transmembrane signaling receptor activity"/>
    <property type="evidence" value="ECO:0007669"/>
    <property type="project" value="TreeGrafter"/>
</dbReference>
<keyword evidence="3" id="KW-0807">Transducer</keyword>
<dbReference type="Pfam" id="PF00015">
    <property type="entry name" value="MCPsignal"/>
    <property type="match status" value="1"/>
</dbReference>
<dbReference type="InterPro" id="IPR051310">
    <property type="entry name" value="MCP_chemotaxis"/>
</dbReference>
<dbReference type="GO" id="GO:0005886">
    <property type="term" value="C:plasma membrane"/>
    <property type="evidence" value="ECO:0007669"/>
    <property type="project" value="TreeGrafter"/>
</dbReference>
<comment type="caution">
    <text evidence="7">The sequence shown here is derived from an EMBL/GenBank/DDBJ whole genome shotgun (WGS) entry which is preliminary data.</text>
</comment>
<sequence>MSKYRFTISVIGCILQVLLFFLFVRRLGYWNAVGLSYVILAVLLLFYMMLFDRKPRLKKYCIIYSSMTIIAALVSGIIAGFESIALAWLLLAGIITGILVATLLYHIIHILIPGGLEEEGLPHYFEVSLTFFSLTAYPMLYAIPFRFENAIVIALIVFAFSLLVGFALTLPLVTSTGIVARALESWQEIDHLPTLRVTIINKVTRIINRLLSRVRQSFDTLSDMSNQIRTSAEDLSSVSEQMNASLEEVSSTVQQIAKGAQEQSASITSVAQSIEELNNLTSSISSQVKMASVSSRKTTESAKQGMELSKKEASISREIFEQTTFIAEKMTELRDQAGEIKKILDIIAGITDQTDLLALNAAIEAARVGEQGKGFAVVAEEIRNLATETQRSSAVVLNQMSSRPRPKSSSPALSRRLTSLPTW</sequence>
<dbReference type="PANTHER" id="PTHR43531:SF11">
    <property type="entry name" value="METHYL-ACCEPTING CHEMOTAXIS PROTEIN 3"/>
    <property type="match status" value="1"/>
</dbReference>
<evidence type="ECO:0000259" key="6">
    <source>
        <dbReference type="PROSITE" id="PS50111"/>
    </source>
</evidence>
<reference evidence="7 8" key="1">
    <citation type="journal article" date="2015" name="Microbiome">
        <title>Genomic resolution of linkages in carbon, nitrogen, and sulfur cycling among widespread estuary sediment bacteria.</title>
        <authorList>
            <person name="Baker B.J."/>
            <person name="Lazar C.S."/>
            <person name="Teske A.P."/>
            <person name="Dick G.J."/>
        </authorList>
    </citation>
    <scope>NUCLEOTIDE SEQUENCE [LARGE SCALE GENOMIC DNA]</scope>
    <source>
        <strain evidence="7">SM23_60</strain>
    </source>
</reference>
<evidence type="ECO:0000256" key="1">
    <source>
        <dbReference type="ARBA" id="ARBA00022500"/>
    </source>
</evidence>
<dbReference type="GO" id="GO:0007165">
    <property type="term" value="P:signal transduction"/>
    <property type="evidence" value="ECO:0007669"/>
    <property type="project" value="UniProtKB-KW"/>
</dbReference>
<gene>
    <name evidence="7" type="ORF">AMJ87_08370</name>
</gene>
<dbReference type="Gene3D" id="1.10.287.950">
    <property type="entry name" value="Methyl-accepting chemotaxis protein"/>
    <property type="match status" value="1"/>
</dbReference>
<evidence type="ECO:0000313" key="8">
    <source>
        <dbReference type="Proteomes" id="UP000051096"/>
    </source>
</evidence>
<dbReference type="PANTHER" id="PTHR43531">
    <property type="entry name" value="PROTEIN ICFG"/>
    <property type="match status" value="1"/>
</dbReference>
<accession>A0A0S8GEJ8</accession>
<feature type="region of interest" description="Disordered" evidence="4">
    <location>
        <begin position="393"/>
        <end position="423"/>
    </location>
</feature>
<dbReference type="GO" id="GO:0006935">
    <property type="term" value="P:chemotaxis"/>
    <property type="evidence" value="ECO:0007669"/>
    <property type="project" value="UniProtKB-KW"/>
</dbReference>
<keyword evidence="1" id="KW-0145">Chemotaxis</keyword>
<feature type="transmembrane region" description="Helical" evidence="5">
    <location>
        <begin position="7"/>
        <end position="24"/>
    </location>
</feature>
<evidence type="ECO:0000256" key="4">
    <source>
        <dbReference type="SAM" id="MobiDB-lite"/>
    </source>
</evidence>
<protein>
    <recommendedName>
        <fullName evidence="6">Methyl-accepting transducer domain-containing protein</fullName>
    </recommendedName>
</protein>
<evidence type="ECO:0000256" key="2">
    <source>
        <dbReference type="ARBA" id="ARBA00029447"/>
    </source>
</evidence>
<feature type="compositionally biased region" description="Low complexity" evidence="4">
    <location>
        <begin position="401"/>
        <end position="416"/>
    </location>
</feature>
<comment type="similarity">
    <text evidence="2">Belongs to the methyl-accepting chemotaxis (MCP) protein family.</text>
</comment>
<organism evidence="7 8">
    <name type="scientific">candidate division WOR_3 bacterium SM23_60</name>
    <dbReference type="NCBI Taxonomy" id="1703780"/>
    <lineage>
        <taxon>Bacteria</taxon>
        <taxon>Bacteria division WOR-3</taxon>
    </lineage>
</organism>
<evidence type="ECO:0000313" key="7">
    <source>
        <dbReference type="EMBL" id="KPK70740.1"/>
    </source>
</evidence>
<feature type="transmembrane region" description="Helical" evidence="5">
    <location>
        <begin position="30"/>
        <end position="50"/>
    </location>
</feature>
<keyword evidence="5" id="KW-0472">Membrane</keyword>
<evidence type="ECO:0000256" key="5">
    <source>
        <dbReference type="SAM" id="Phobius"/>
    </source>
</evidence>
<feature type="transmembrane region" description="Helical" evidence="5">
    <location>
        <begin position="124"/>
        <end position="144"/>
    </location>
</feature>
<keyword evidence="5" id="KW-0812">Transmembrane</keyword>
<evidence type="ECO:0000256" key="3">
    <source>
        <dbReference type="PROSITE-ProRule" id="PRU00284"/>
    </source>
</evidence>
<feature type="transmembrane region" description="Helical" evidence="5">
    <location>
        <begin position="150"/>
        <end position="173"/>
    </location>
</feature>
<dbReference type="SUPFAM" id="SSF58104">
    <property type="entry name" value="Methyl-accepting chemotaxis protein (MCP) signaling domain"/>
    <property type="match status" value="2"/>
</dbReference>
<dbReference type="EMBL" id="LJUO01000081">
    <property type="protein sequence ID" value="KPK70740.1"/>
    <property type="molecule type" value="Genomic_DNA"/>
</dbReference>